<reference evidence="1 2" key="1">
    <citation type="submission" date="2018-08" db="EMBL/GenBank/DDBJ databases">
        <title>Mucilaginibacter sp. MYSH2.</title>
        <authorList>
            <person name="Seo T."/>
        </authorList>
    </citation>
    <scope>NUCLEOTIDE SEQUENCE [LARGE SCALE GENOMIC DNA]</scope>
    <source>
        <strain evidence="1 2">MYSH2</strain>
    </source>
</reference>
<dbReference type="EMBL" id="QWDC01000001">
    <property type="protein sequence ID" value="RFZ94131.1"/>
    <property type="molecule type" value="Genomic_DNA"/>
</dbReference>
<gene>
    <name evidence="1" type="ORF">D0C36_00815</name>
</gene>
<keyword evidence="2" id="KW-1185">Reference proteome</keyword>
<sequence>MNDVQVTYQGTTVEEVKPNIPVGEEYDFKHYVYFSPFLSDINIDSETAQFHVNLSSQLEGTTLYYRFTTLSTFKFYEFSVGEDQYDLLKDYAQFSYVKHFELFKEKLSIDLHEQLRQQLDIVRSEQGGLNAIETT</sequence>
<dbReference type="AlphaFoldDB" id="A0A372NW86"/>
<proteinExistence type="predicted"/>
<accession>A0A372NW86</accession>
<evidence type="ECO:0000313" key="2">
    <source>
        <dbReference type="Proteomes" id="UP000264217"/>
    </source>
</evidence>
<name>A0A372NW86_9SPHI</name>
<dbReference type="RefSeq" id="WP_117389697.1">
    <property type="nucleotide sequence ID" value="NZ_QWDC01000001.1"/>
</dbReference>
<dbReference type="Proteomes" id="UP000264217">
    <property type="component" value="Unassembled WGS sequence"/>
</dbReference>
<protein>
    <submittedName>
        <fullName evidence="1">Uncharacterized protein</fullName>
    </submittedName>
</protein>
<organism evidence="1 2">
    <name type="scientific">Mucilaginibacter conchicola</name>
    <dbReference type="NCBI Taxonomy" id="2303333"/>
    <lineage>
        <taxon>Bacteria</taxon>
        <taxon>Pseudomonadati</taxon>
        <taxon>Bacteroidota</taxon>
        <taxon>Sphingobacteriia</taxon>
        <taxon>Sphingobacteriales</taxon>
        <taxon>Sphingobacteriaceae</taxon>
        <taxon>Mucilaginibacter</taxon>
    </lineage>
</organism>
<evidence type="ECO:0000313" key="1">
    <source>
        <dbReference type="EMBL" id="RFZ94131.1"/>
    </source>
</evidence>
<comment type="caution">
    <text evidence="1">The sequence shown here is derived from an EMBL/GenBank/DDBJ whole genome shotgun (WGS) entry which is preliminary data.</text>
</comment>